<dbReference type="InParanoid" id="A0A1D3CUV9"/>
<protein>
    <recommendedName>
        <fullName evidence="1">DNA-directed RNA polymerase III subunit RPC3</fullName>
        <shortName evidence="1">RNA polymerase III subunit C3</shortName>
    </recommendedName>
</protein>
<evidence type="ECO:0000313" key="5">
    <source>
        <dbReference type="Proteomes" id="UP000095192"/>
    </source>
</evidence>
<dbReference type="VEuPathDB" id="ToxoDB:LOC34617657"/>
<dbReference type="InterPro" id="IPR036388">
    <property type="entry name" value="WH-like_DNA-bd_sf"/>
</dbReference>
<dbReference type="PANTHER" id="PTHR12949">
    <property type="entry name" value="RNA POLYMERASE III DNA DIRECTED -RELATED"/>
    <property type="match status" value="1"/>
</dbReference>
<evidence type="ECO:0000256" key="3">
    <source>
        <dbReference type="SAM" id="MobiDB-lite"/>
    </source>
</evidence>
<comment type="caution">
    <text evidence="4">The sequence shown here is derived from an EMBL/GenBank/DDBJ whole genome shotgun (WGS) entry which is preliminary data.</text>
</comment>
<dbReference type="InterPro" id="IPR039748">
    <property type="entry name" value="RPC3"/>
</dbReference>
<organism evidence="4 5">
    <name type="scientific">Cyclospora cayetanensis</name>
    <dbReference type="NCBI Taxonomy" id="88456"/>
    <lineage>
        <taxon>Eukaryota</taxon>
        <taxon>Sar</taxon>
        <taxon>Alveolata</taxon>
        <taxon>Apicomplexa</taxon>
        <taxon>Conoidasida</taxon>
        <taxon>Coccidia</taxon>
        <taxon>Eucoccidiorida</taxon>
        <taxon>Eimeriorina</taxon>
        <taxon>Eimeriidae</taxon>
        <taxon>Cyclospora</taxon>
    </lineage>
</organism>
<accession>A0A1D3CUV9</accession>
<dbReference type="EMBL" id="JROU02001859">
    <property type="protein sequence ID" value="OEH74983.1"/>
    <property type="molecule type" value="Genomic_DNA"/>
</dbReference>
<dbReference type="Proteomes" id="UP000095192">
    <property type="component" value="Unassembled WGS sequence"/>
</dbReference>
<dbReference type="PANTHER" id="PTHR12949:SF0">
    <property type="entry name" value="DNA-DIRECTED RNA POLYMERASE III SUBUNIT RPC3"/>
    <property type="match status" value="1"/>
</dbReference>
<comment type="function">
    <text evidence="1">DNA-dependent RNA polymerase catalyzes the transcription of DNA into RNA using the four ribonucleoside triphosphates as substrates. Specific core component of RNA polymerase III which synthesizes small RNAs, such as 5S rRNA and tRNAs.</text>
</comment>
<dbReference type="GO" id="GO:0005666">
    <property type="term" value="C:RNA polymerase III complex"/>
    <property type="evidence" value="ECO:0007669"/>
    <property type="project" value="UniProtKB-UniRule"/>
</dbReference>
<dbReference type="GO" id="GO:0003697">
    <property type="term" value="F:single-stranded DNA binding"/>
    <property type="evidence" value="ECO:0007669"/>
    <property type="project" value="UniProtKB-UniRule"/>
</dbReference>
<dbReference type="VEuPathDB" id="ToxoDB:cyc_00480"/>
<dbReference type="Gene3D" id="1.10.10.10">
    <property type="entry name" value="Winged helix-like DNA-binding domain superfamily/Winged helix DNA-binding domain"/>
    <property type="match status" value="3"/>
</dbReference>
<gene>
    <name evidence="4" type="ORF">cyc_00480</name>
</gene>
<keyword evidence="5" id="KW-1185">Reference proteome</keyword>
<evidence type="ECO:0000256" key="1">
    <source>
        <dbReference type="RuleBase" id="RU367076"/>
    </source>
</evidence>
<feature type="coiled-coil region" evidence="2">
    <location>
        <begin position="573"/>
        <end position="620"/>
    </location>
</feature>
<name>A0A1D3CUV9_9EIME</name>
<comment type="subunit">
    <text evidence="1">Component of the RNA polymerase III (Pol III) complex consisting of 17 subunits.</text>
</comment>
<comment type="similarity">
    <text evidence="1">Belongs to the eukaryotic RPC3/POLR3C RNA polymerase subunit family.</text>
</comment>
<evidence type="ECO:0000313" key="4">
    <source>
        <dbReference type="EMBL" id="OEH74983.1"/>
    </source>
</evidence>
<proteinExistence type="inferred from homology"/>
<sequence>MLRSEVNLACALLQDAFGPYVALVGRQLLLCRSLTFLELRDMLPSTSPKNASTHAATKPAGSSTSAGWCVKPLPSNAKNAQTAALPHQGRDEDYCKLRNALLVLVQHNLLQCTPVTSSGNPQAAPPFFSVAAAVQADAAAAQQLHQGATRPGAPSGSVSLNGQAAAGTAATLPATLPHGGVRYSLDGRATLAFLRFPAFAAATEEALGRDAKLLLLQVLKAGRVCMQDAVALAIADPYANDGEDATAQPRGRPRQQELQRCFLQLVSSAFLAYIADDSDAEQGYEEGGGLPGFLRIMLGASGDNNAVVQLLQRQRLACWFMHAACPLWSLQQLGGLPLEALRGRLHELVAVVAILVVAAGSEGVRFGSRGKYSACAGNGGCLTAGTYTASPVRIICAEWSTFDALEAAVAAGLQQQPGASRVSVQKSQLIRLLDGLTKHPDRLLANTIKDGQAAYRLDWTQIRALMQRRILCETVVARCGEKAARVWRRITNATENPAGSPQTYFDEQMIADGCLLPPSGARQAMYALALAGFARFHESDRLPATCTTMSSKHALVISCSLEDTQQQVIDVILRAALNLLERKRAEAQHLAELKCRTQCLSDSEAQQQRLRESAEDLLDANVLKLGEPLAILMDL</sequence>
<evidence type="ECO:0000256" key="2">
    <source>
        <dbReference type="SAM" id="Coils"/>
    </source>
</evidence>
<keyword evidence="1" id="KW-0240">DNA-directed RNA polymerase</keyword>
<reference evidence="4 5" key="1">
    <citation type="journal article" date="2016" name="BMC Genomics">
        <title>Comparative genomics reveals Cyclospora cayetanensis possesses coccidia-like metabolism and invasion components but unique surface antigens.</title>
        <authorList>
            <person name="Liu S."/>
            <person name="Wang L."/>
            <person name="Zheng H."/>
            <person name="Xu Z."/>
            <person name="Roellig D.M."/>
            <person name="Li N."/>
            <person name="Frace M.A."/>
            <person name="Tang K."/>
            <person name="Arrowood M.J."/>
            <person name="Moss D.M."/>
            <person name="Zhang L."/>
            <person name="Feng Y."/>
            <person name="Xiao L."/>
        </authorList>
    </citation>
    <scope>NUCLEOTIDE SEQUENCE [LARGE SCALE GENOMIC DNA]</scope>
    <source>
        <strain evidence="4 5">CHN_HEN01</strain>
    </source>
</reference>
<dbReference type="AlphaFoldDB" id="A0A1D3CUV9"/>
<keyword evidence="1" id="KW-0804">Transcription</keyword>
<comment type="subcellular location">
    <subcellularLocation>
        <location evidence="1">Nucleus</location>
    </subcellularLocation>
</comment>
<keyword evidence="1" id="KW-0539">Nucleus</keyword>
<feature type="region of interest" description="Disordered" evidence="3">
    <location>
        <begin position="46"/>
        <end position="65"/>
    </location>
</feature>
<keyword evidence="2" id="KW-0175">Coiled coil</keyword>